<feature type="transmembrane region" description="Helical" evidence="7">
    <location>
        <begin position="214"/>
        <end position="233"/>
    </location>
</feature>
<keyword evidence="5 7" id="KW-1133">Transmembrane helix</keyword>
<dbReference type="CDD" id="cd06261">
    <property type="entry name" value="TM_PBP2"/>
    <property type="match status" value="1"/>
</dbReference>
<reference evidence="10" key="1">
    <citation type="journal article" date="2019" name="Int. J. Syst. Evol. Microbiol.">
        <title>The Global Catalogue of Microorganisms (GCM) 10K type strain sequencing project: providing services to taxonomists for standard genome sequencing and annotation.</title>
        <authorList>
            <consortium name="The Broad Institute Genomics Platform"/>
            <consortium name="The Broad Institute Genome Sequencing Center for Infectious Disease"/>
            <person name="Wu L."/>
            <person name="Ma J."/>
        </authorList>
    </citation>
    <scope>NUCLEOTIDE SEQUENCE [LARGE SCALE GENOMIC DNA]</scope>
    <source>
        <strain evidence="10">NBRC 108755</strain>
    </source>
</reference>
<feature type="transmembrane region" description="Helical" evidence="7">
    <location>
        <begin position="70"/>
        <end position="91"/>
    </location>
</feature>
<comment type="subcellular location">
    <subcellularLocation>
        <location evidence="1 7">Cell membrane</location>
        <topology evidence="1 7">Multi-pass membrane protein</topology>
    </subcellularLocation>
</comment>
<evidence type="ECO:0000256" key="2">
    <source>
        <dbReference type="ARBA" id="ARBA00022448"/>
    </source>
</evidence>
<comment type="caution">
    <text evidence="9">The sequence shown here is derived from an EMBL/GenBank/DDBJ whole genome shotgun (WGS) entry which is preliminary data.</text>
</comment>
<dbReference type="PROSITE" id="PS50928">
    <property type="entry name" value="ABC_TM1"/>
    <property type="match status" value="1"/>
</dbReference>
<feature type="transmembrane region" description="Helical" evidence="7">
    <location>
        <begin position="7"/>
        <end position="30"/>
    </location>
</feature>
<feature type="transmembrane region" description="Helical" evidence="7">
    <location>
        <begin position="154"/>
        <end position="178"/>
    </location>
</feature>
<evidence type="ECO:0000256" key="3">
    <source>
        <dbReference type="ARBA" id="ARBA00022475"/>
    </source>
</evidence>
<evidence type="ECO:0000313" key="9">
    <source>
        <dbReference type="EMBL" id="GMA92307.1"/>
    </source>
</evidence>
<dbReference type="PANTHER" id="PTHR30193:SF37">
    <property type="entry name" value="INNER MEMBRANE ABC TRANSPORTER PERMEASE PROTEIN YCJO"/>
    <property type="match status" value="1"/>
</dbReference>
<protein>
    <submittedName>
        <fullName evidence="9">ABC transporter permease protein YurN</fullName>
    </submittedName>
</protein>
<feature type="transmembrane region" description="Helical" evidence="7">
    <location>
        <begin position="259"/>
        <end position="281"/>
    </location>
</feature>
<dbReference type="SUPFAM" id="SSF161098">
    <property type="entry name" value="MetI-like"/>
    <property type="match status" value="1"/>
</dbReference>
<keyword evidence="10" id="KW-1185">Reference proteome</keyword>
<keyword evidence="6 7" id="KW-0472">Membrane</keyword>
<comment type="similarity">
    <text evidence="7">Belongs to the binding-protein-dependent transport system permease family.</text>
</comment>
<dbReference type="PANTHER" id="PTHR30193">
    <property type="entry name" value="ABC TRANSPORTER PERMEASE PROTEIN"/>
    <property type="match status" value="1"/>
</dbReference>
<evidence type="ECO:0000313" key="10">
    <source>
        <dbReference type="Proteomes" id="UP001157069"/>
    </source>
</evidence>
<organism evidence="9 10">
    <name type="scientific">Homoserinibacter gongjuensis</name>
    <dbReference type="NCBI Taxonomy" id="1162968"/>
    <lineage>
        <taxon>Bacteria</taxon>
        <taxon>Bacillati</taxon>
        <taxon>Actinomycetota</taxon>
        <taxon>Actinomycetes</taxon>
        <taxon>Micrococcales</taxon>
        <taxon>Microbacteriaceae</taxon>
        <taxon>Homoserinibacter</taxon>
    </lineage>
</organism>
<evidence type="ECO:0000259" key="8">
    <source>
        <dbReference type="PROSITE" id="PS50928"/>
    </source>
</evidence>
<gene>
    <name evidence="9" type="primary">yurN</name>
    <name evidence="9" type="ORF">GCM10025869_28360</name>
</gene>
<evidence type="ECO:0000256" key="6">
    <source>
        <dbReference type="ARBA" id="ARBA00023136"/>
    </source>
</evidence>
<proteinExistence type="inferred from homology"/>
<keyword evidence="3" id="KW-1003">Cell membrane</keyword>
<dbReference type="EMBL" id="BSVA01000001">
    <property type="protein sequence ID" value="GMA92307.1"/>
    <property type="molecule type" value="Genomic_DNA"/>
</dbReference>
<evidence type="ECO:0000256" key="7">
    <source>
        <dbReference type="RuleBase" id="RU363032"/>
    </source>
</evidence>
<evidence type="ECO:0000256" key="5">
    <source>
        <dbReference type="ARBA" id="ARBA00022989"/>
    </source>
</evidence>
<keyword evidence="2 7" id="KW-0813">Transport</keyword>
<name>A0ABQ6JVH6_9MICO</name>
<dbReference type="Pfam" id="PF00528">
    <property type="entry name" value="BPD_transp_1"/>
    <property type="match status" value="1"/>
</dbReference>
<evidence type="ECO:0000256" key="1">
    <source>
        <dbReference type="ARBA" id="ARBA00004651"/>
    </source>
</evidence>
<dbReference type="InterPro" id="IPR035906">
    <property type="entry name" value="MetI-like_sf"/>
</dbReference>
<accession>A0ABQ6JVH6</accession>
<dbReference type="InterPro" id="IPR051393">
    <property type="entry name" value="ABC_transporter_permease"/>
</dbReference>
<sequence>MRPTRAWSPYLLVAPAILIFAFVVLVPVVANTALSFASWSGTDTLRFVGFDNFLRAFRDDIYLRAYGNTFGYIALTLVLEVLVGLLLAGLVTMSNRRTAFYRVAFFVPVTLPMIAIAVLWGFVYSDDIGLINSGLRAVGLDGLARVWLGDPATALIAVSVVSGWIYAGFYMAIFYAALQRIPQNLVEAARLDGASQLRIFFSVKVPMIRPMIEVAVLLCVTGGFQSFDLFYVMTNGGPDHATEIITTYLVQVVFVYRDLGYGAALSTIMTIVVVALGLFLVKMRAKDGSERIEY</sequence>
<dbReference type="RefSeq" id="WP_284301004.1">
    <property type="nucleotide sequence ID" value="NZ_BSVA01000001.1"/>
</dbReference>
<dbReference type="InterPro" id="IPR000515">
    <property type="entry name" value="MetI-like"/>
</dbReference>
<evidence type="ECO:0000256" key="4">
    <source>
        <dbReference type="ARBA" id="ARBA00022692"/>
    </source>
</evidence>
<dbReference type="Gene3D" id="1.10.3720.10">
    <property type="entry name" value="MetI-like"/>
    <property type="match status" value="1"/>
</dbReference>
<feature type="transmembrane region" description="Helical" evidence="7">
    <location>
        <begin position="103"/>
        <end position="123"/>
    </location>
</feature>
<keyword evidence="4 7" id="KW-0812">Transmembrane</keyword>
<feature type="domain" description="ABC transmembrane type-1" evidence="8">
    <location>
        <begin position="66"/>
        <end position="280"/>
    </location>
</feature>
<dbReference type="Proteomes" id="UP001157069">
    <property type="component" value="Unassembled WGS sequence"/>
</dbReference>